<dbReference type="Gene3D" id="3.40.50.300">
    <property type="entry name" value="P-loop containing nucleotide triphosphate hydrolases"/>
    <property type="match status" value="1"/>
</dbReference>
<keyword evidence="2 12" id="KW-0639">Primosome</keyword>
<evidence type="ECO:0000313" key="16">
    <source>
        <dbReference type="Proteomes" id="UP001519504"/>
    </source>
</evidence>
<feature type="domain" description="SF4 helicase" evidence="14">
    <location>
        <begin position="186"/>
        <end position="476"/>
    </location>
</feature>
<dbReference type="SUPFAM" id="SSF48024">
    <property type="entry name" value="N-terminal domain of DnaB helicase"/>
    <property type="match status" value="1"/>
</dbReference>
<dbReference type="EC" id="5.6.2.3" evidence="11 12"/>
<dbReference type="InterPro" id="IPR036185">
    <property type="entry name" value="DNA_heli_DnaB-like_N_sf"/>
</dbReference>
<keyword evidence="16" id="KW-1185">Reference proteome</keyword>
<dbReference type="Gene3D" id="1.10.860.10">
    <property type="entry name" value="DNAb Helicase, Chain A"/>
    <property type="match status" value="1"/>
</dbReference>
<evidence type="ECO:0000256" key="12">
    <source>
        <dbReference type="RuleBase" id="RU362085"/>
    </source>
</evidence>
<dbReference type="PANTHER" id="PTHR30153">
    <property type="entry name" value="REPLICATIVE DNA HELICASE DNAB"/>
    <property type="match status" value="1"/>
</dbReference>
<evidence type="ECO:0000256" key="4">
    <source>
        <dbReference type="ARBA" id="ARBA00022741"/>
    </source>
</evidence>
<keyword evidence="5 12" id="KW-0378">Hydrolase</keyword>
<keyword evidence="4 12" id="KW-0547">Nucleotide-binding</keyword>
<dbReference type="GO" id="GO:0003678">
    <property type="term" value="F:DNA helicase activity"/>
    <property type="evidence" value="ECO:0007669"/>
    <property type="project" value="UniProtKB-EC"/>
</dbReference>
<evidence type="ECO:0000256" key="6">
    <source>
        <dbReference type="ARBA" id="ARBA00022806"/>
    </source>
</evidence>
<keyword evidence="8 12" id="KW-0238">DNA-binding</keyword>
<dbReference type="NCBIfam" id="TIGR00665">
    <property type="entry name" value="DnaB"/>
    <property type="match status" value="1"/>
</dbReference>
<dbReference type="PANTHER" id="PTHR30153:SF2">
    <property type="entry name" value="REPLICATIVE DNA HELICASE"/>
    <property type="match status" value="1"/>
</dbReference>
<feature type="compositionally biased region" description="Basic and acidic residues" evidence="13">
    <location>
        <begin position="471"/>
        <end position="480"/>
    </location>
</feature>
<dbReference type="PROSITE" id="PS51199">
    <property type="entry name" value="SF4_HELICASE"/>
    <property type="match status" value="1"/>
</dbReference>
<keyword evidence="7 12" id="KW-0067">ATP-binding</keyword>
<evidence type="ECO:0000259" key="14">
    <source>
        <dbReference type="PROSITE" id="PS51199"/>
    </source>
</evidence>
<dbReference type="InterPro" id="IPR016136">
    <property type="entry name" value="DNA_helicase_N/primase_C"/>
</dbReference>
<organism evidence="15 16">
    <name type="scientific">Fructobacillus broussonetiae</name>
    <dbReference type="NCBI Taxonomy" id="2713173"/>
    <lineage>
        <taxon>Bacteria</taxon>
        <taxon>Bacillati</taxon>
        <taxon>Bacillota</taxon>
        <taxon>Bacilli</taxon>
        <taxon>Lactobacillales</taxon>
        <taxon>Lactobacillaceae</taxon>
        <taxon>Fructobacillus</taxon>
    </lineage>
</organism>
<dbReference type="NCBIfam" id="NF004384">
    <property type="entry name" value="PRK05748.1"/>
    <property type="match status" value="1"/>
</dbReference>
<evidence type="ECO:0000256" key="3">
    <source>
        <dbReference type="ARBA" id="ARBA00022705"/>
    </source>
</evidence>
<dbReference type="InterPro" id="IPR007694">
    <property type="entry name" value="DNA_helicase_DnaB-like_C"/>
</dbReference>
<reference evidence="15 16" key="1">
    <citation type="submission" date="2020-02" db="EMBL/GenBank/DDBJ databases">
        <title>Fructobacillus sp. isolated from paper mulberry of Taiwan.</title>
        <authorList>
            <person name="Lin S.-T."/>
        </authorList>
    </citation>
    <scope>NUCLEOTIDE SEQUENCE [LARGE SCALE GENOMIC DNA]</scope>
    <source>
        <strain evidence="15 16">M2-14</strain>
    </source>
</reference>
<comment type="function">
    <text evidence="12">The main replicative DNA helicase, it participates in initiation and elongation during chromosome replication. Travels ahead of the DNA replisome, separating dsDNA into templates for DNA synthesis. A processive ATP-dependent 5'-3' DNA helicase it has DNA-dependent ATPase activity.</text>
</comment>
<evidence type="ECO:0000256" key="2">
    <source>
        <dbReference type="ARBA" id="ARBA00022515"/>
    </source>
</evidence>
<keyword evidence="9" id="KW-0413">Isomerase</keyword>
<dbReference type="EMBL" id="JAAMFK010000008">
    <property type="protein sequence ID" value="MBS9339145.1"/>
    <property type="molecule type" value="Genomic_DNA"/>
</dbReference>
<evidence type="ECO:0000256" key="11">
    <source>
        <dbReference type="NCBIfam" id="TIGR00665"/>
    </source>
</evidence>
<evidence type="ECO:0000256" key="9">
    <source>
        <dbReference type="ARBA" id="ARBA00023235"/>
    </source>
</evidence>
<evidence type="ECO:0000256" key="13">
    <source>
        <dbReference type="SAM" id="MobiDB-lite"/>
    </source>
</evidence>
<comment type="caution">
    <text evidence="15">The sequence shown here is derived from an EMBL/GenBank/DDBJ whole genome shotgun (WGS) entry which is preliminary data.</text>
</comment>
<dbReference type="CDD" id="cd00984">
    <property type="entry name" value="DnaB_C"/>
    <property type="match status" value="1"/>
</dbReference>
<evidence type="ECO:0000256" key="5">
    <source>
        <dbReference type="ARBA" id="ARBA00022801"/>
    </source>
</evidence>
<sequence length="498" mass="54561">MADVSLMANEYRQAPQDIEAEKAVLGAIFFDVSSETAMSTAESILEAKDFYRSAHQEIFKAMHLLVAESRPIDILTLQDKLNGEGQLENVGGLAYLSELSESTASAANLKHYAAIVHEKAVLRRLIESLMKSMSLAYDGGKDSTELLEQVSHEVDQLASNQGNDELRSIQDVIAEFNENLEEASKNDSDIVGLATGYQELDKLTHGFREDQMIVIGARPAVGKTAFVLNMARNAAKSEKVPVVIFSLEMGAVDLVTRLVAAEGGIDSNHLTTGQMTKDDWSTLTVATNSLSQMKIYMDDTPGIRIAQIGAKLRQLEKDLLAGMSEEERIANPHPLGMVVIDYLGLIESGNTESRQQAVSEVSRSIKKLAKELHTPIVALAQLSRGVEQRTDKRPVLSDLRESGSIEQDADIVGFLYRDDYYRNDGEDDAGPAEQEPEQESVPIEVILEKNRAGARGTATLMFNKPTFKFADRAPGYRDENPYGGAPLPPIPPETSNGY</sequence>
<dbReference type="RefSeq" id="WP_213809427.1">
    <property type="nucleotide sequence ID" value="NZ_JAAMFK010000008.1"/>
</dbReference>
<dbReference type="SUPFAM" id="SSF52540">
    <property type="entry name" value="P-loop containing nucleoside triphosphate hydrolases"/>
    <property type="match status" value="1"/>
</dbReference>
<accession>A0ABS5R126</accession>
<evidence type="ECO:0000256" key="10">
    <source>
        <dbReference type="ARBA" id="ARBA00048954"/>
    </source>
</evidence>
<comment type="similarity">
    <text evidence="1 12">Belongs to the helicase family. DnaB subfamily.</text>
</comment>
<dbReference type="Pfam" id="PF00772">
    <property type="entry name" value="DnaB"/>
    <property type="match status" value="1"/>
</dbReference>
<name>A0ABS5R126_9LACO</name>
<feature type="region of interest" description="Disordered" evidence="13">
    <location>
        <begin position="422"/>
        <end position="441"/>
    </location>
</feature>
<keyword evidence="6 12" id="KW-0347">Helicase</keyword>
<comment type="catalytic activity">
    <reaction evidence="10 12">
        <text>ATP + H2O = ADP + phosphate + H(+)</text>
        <dbReference type="Rhea" id="RHEA:13065"/>
        <dbReference type="ChEBI" id="CHEBI:15377"/>
        <dbReference type="ChEBI" id="CHEBI:15378"/>
        <dbReference type="ChEBI" id="CHEBI:30616"/>
        <dbReference type="ChEBI" id="CHEBI:43474"/>
        <dbReference type="ChEBI" id="CHEBI:456216"/>
        <dbReference type="EC" id="5.6.2.3"/>
    </reaction>
</comment>
<dbReference type="Proteomes" id="UP001519504">
    <property type="component" value="Unassembled WGS sequence"/>
</dbReference>
<gene>
    <name evidence="15" type="primary">dnaB</name>
    <name evidence="15" type="ORF">G6R29_05865</name>
</gene>
<dbReference type="InterPro" id="IPR007693">
    <property type="entry name" value="DNA_helicase_DnaB-like_N"/>
</dbReference>
<dbReference type="Pfam" id="PF03796">
    <property type="entry name" value="DnaB_C"/>
    <property type="match status" value="1"/>
</dbReference>
<evidence type="ECO:0000313" key="15">
    <source>
        <dbReference type="EMBL" id="MBS9339145.1"/>
    </source>
</evidence>
<proteinExistence type="inferred from homology"/>
<feature type="compositionally biased region" description="Acidic residues" evidence="13">
    <location>
        <begin position="425"/>
        <end position="438"/>
    </location>
</feature>
<dbReference type="InterPro" id="IPR027417">
    <property type="entry name" value="P-loop_NTPase"/>
</dbReference>
<keyword evidence="3 12" id="KW-0235">DNA replication</keyword>
<protein>
    <recommendedName>
        <fullName evidence="11 12">Replicative DNA helicase</fullName>
        <ecNumber evidence="11 12">5.6.2.3</ecNumber>
    </recommendedName>
</protein>
<dbReference type="GO" id="GO:0016787">
    <property type="term" value="F:hydrolase activity"/>
    <property type="evidence" value="ECO:0007669"/>
    <property type="project" value="UniProtKB-KW"/>
</dbReference>
<evidence type="ECO:0000256" key="1">
    <source>
        <dbReference type="ARBA" id="ARBA00008428"/>
    </source>
</evidence>
<evidence type="ECO:0000256" key="8">
    <source>
        <dbReference type="ARBA" id="ARBA00023125"/>
    </source>
</evidence>
<evidence type="ECO:0000256" key="7">
    <source>
        <dbReference type="ARBA" id="ARBA00022840"/>
    </source>
</evidence>
<feature type="region of interest" description="Disordered" evidence="13">
    <location>
        <begin position="471"/>
        <end position="498"/>
    </location>
</feature>
<dbReference type="InterPro" id="IPR007692">
    <property type="entry name" value="DNA_helicase_DnaB"/>
</dbReference>